<dbReference type="InterPro" id="IPR051322">
    <property type="entry name" value="AA_ABC_Transporter_Permease"/>
</dbReference>
<evidence type="ECO:0000256" key="2">
    <source>
        <dbReference type="ARBA" id="ARBA00022448"/>
    </source>
</evidence>
<evidence type="ECO:0000256" key="1">
    <source>
        <dbReference type="ARBA" id="ARBA00004651"/>
    </source>
</evidence>
<evidence type="ECO:0000313" key="9">
    <source>
        <dbReference type="EMBL" id="MFD1834254.1"/>
    </source>
</evidence>
<dbReference type="EMBL" id="JBHUFL010000002">
    <property type="protein sequence ID" value="MFD1834254.1"/>
    <property type="molecule type" value="Genomic_DNA"/>
</dbReference>
<dbReference type="SUPFAM" id="SSF161098">
    <property type="entry name" value="MetI-like"/>
    <property type="match status" value="1"/>
</dbReference>
<sequence length="235" mass="25333">MIETLQEWAQNRAFTEWTGTGSLWWSILVTLYMTAGTMVLTVLLGLPLGVALFETESSPRPAVRAANRVVGFVVNVLRSFPFFILIIALIPLSQLLLGRSTGPNAAMLALVIASVPFAARLFELNLREIPAGKIEAVQMMGATRWQVIRQVLIPEALPGIIGSITTTTIAVIGYTAMAGSVNSGGLGQLAYNRGYTGYQTEIIVATVILLVLIVIAVQWIGSRLGRAVDHRARTA</sequence>
<name>A0ABW4PTU9_9MICO</name>
<feature type="transmembrane region" description="Helical" evidence="7">
    <location>
        <begin position="202"/>
        <end position="221"/>
    </location>
</feature>
<evidence type="ECO:0000256" key="3">
    <source>
        <dbReference type="ARBA" id="ARBA00022475"/>
    </source>
</evidence>
<gene>
    <name evidence="9" type="ORF">ACFSDA_04110</name>
</gene>
<reference evidence="10" key="1">
    <citation type="journal article" date="2019" name="Int. J. Syst. Evol. Microbiol.">
        <title>The Global Catalogue of Microorganisms (GCM) 10K type strain sequencing project: providing services to taxonomists for standard genome sequencing and annotation.</title>
        <authorList>
            <consortium name="The Broad Institute Genomics Platform"/>
            <consortium name="The Broad Institute Genome Sequencing Center for Infectious Disease"/>
            <person name="Wu L."/>
            <person name="Ma J."/>
        </authorList>
    </citation>
    <scope>NUCLEOTIDE SEQUENCE [LARGE SCALE GENOMIC DNA]</scope>
    <source>
        <strain evidence="10">JCM 11650</strain>
    </source>
</reference>
<feature type="transmembrane region" description="Helical" evidence="7">
    <location>
        <begin position="23"/>
        <end position="48"/>
    </location>
</feature>
<dbReference type="CDD" id="cd06261">
    <property type="entry name" value="TM_PBP2"/>
    <property type="match status" value="1"/>
</dbReference>
<keyword evidence="4 7" id="KW-0812">Transmembrane</keyword>
<dbReference type="Proteomes" id="UP001597280">
    <property type="component" value="Unassembled WGS sequence"/>
</dbReference>
<proteinExistence type="inferred from homology"/>
<evidence type="ECO:0000256" key="5">
    <source>
        <dbReference type="ARBA" id="ARBA00022989"/>
    </source>
</evidence>
<keyword evidence="3" id="KW-1003">Cell membrane</keyword>
<protein>
    <submittedName>
        <fullName evidence="9">Methionine ABC transporter permease</fullName>
    </submittedName>
</protein>
<feature type="domain" description="ABC transmembrane type-1" evidence="8">
    <location>
        <begin position="27"/>
        <end position="221"/>
    </location>
</feature>
<evidence type="ECO:0000256" key="7">
    <source>
        <dbReference type="RuleBase" id="RU363032"/>
    </source>
</evidence>
<dbReference type="PANTHER" id="PTHR30450:SF1">
    <property type="entry name" value="D-METHIONINE TRANSPORT SYSTEM PERMEASE PROTEIN METI-RELATED"/>
    <property type="match status" value="1"/>
</dbReference>
<dbReference type="InterPro" id="IPR000515">
    <property type="entry name" value="MetI-like"/>
</dbReference>
<keyword evidence="10" id="KW-1185">Reference proteome</keyword>
<comment type="similarity">
    <text evidence="7">Belongs to the binding-protein-dependent transport system permease family.</text>
</comment>
<evidence type="ECO:0000313" key="10">
    <source>
        <dbReference type="Proteomes" id="UP001597280"/>
    </source>
</evidence>
<dbReference type="PANTHER" id="PTHR30450">
    <property type="entry name" value="ABC TRANSPORTER PERMEASE"/>
    <property type="match status" value="1"/>
</dbReference>
<evidence type="ECO:0000259" key="8">
    <source>
        <dbReference type="PROSITE" id="PS50928"/>
    </source>
</evidence>
<comment type="subcellular location">
    <subcellularLocation>
        <location evidence="1 7">Cell membrane</location>
        <topology evidence="1 7">Multi-pass membrane protein</topology>
    </subcellularLocation>
</comment>
<accession>A0ABW4PTU9</accession>
<dbReference type="InterPro" id="IPR035906">
    <property type="entry name" value="MetI-like_sf"/>
</dbReference>
<dbReference type="PROSITE" id="PS50928">
    <property type="entry name" value="ABC_TM1"/>
    <property type="match status" value="1"/>
</dbReference>
<keyword evidence="2 7" id="KW-0813">Transport</keyword>
<dbReference type="RefSeq" id="WP_264450980.1">
    <property type="nucleotide sequence ID" value="NZ_BAAAIS010000002.1"/>
</dbReference>
<dbReference type="Gene3D" id="1.10.3720.10">
    <property type="entry name" value="MetI-like"/>
    <property type="match status" value="1"/>
</dbReference>
<keyword evidence="5 7" id="KW-1133">Transmembrane helix</keyword>
<organism evidence="9 10">
    <name type="scientific">Brachybacterium rhamnosum</name>
    <dbReference type="NCBI Taxonomy" id="173361"/>
    <lineage>
        <taxon>Bacteria</taxon>
        <taxon>Bacillati</taxon>
        <taxon>Actinomycetota</taxon>
        <taxon>Actinomycetes</taxon>
        <taxon>Micrococcales</taxon>
        <taxon>Dermabacteraceae</taxon>
        <taxon>Brachybacterium</taxon>
    </lineage>
</organism>
<dbReference type="Pfam" id="PF00528">
    <property type="entry name" value="BPD_transp_1"/>
    <property type="match status" value="1"/>
</dbReference>
<feature type="transmembrane region" description="Helical" evidence="7">
    <location>
        <begin position="69"/>
        <end position="92"/>
    </location>
</feature>
<keyword evidence="6 7" id="KW-0472">Membrane</keyword>
<evidence type="ECO:0000256" key="6">
    <source>
        <dbReference type="ARBA" id="ARBA00023136"/>
    </source>
</evidence>
<evidence type="ECO:0000256" key="4">
    <source>
        <dbReference type="ARBA" id="ARBA00022692"/>
    </source>
</evidence>
<feature type="transmembrane region" description="Helical" evidence="7">
    <location>
        <begin position="156"/>
        <end position="177"/>
    </location>
</feature>
<comment type="caution">
    <text evidence="9">The sequence shown here is derived from an EMBL/GenBank/DDBJ whole genome shotgun (WGS) entry which is preliminary data.</text>
</comment>